<feature type="region of interest" description="Disordered" evidence="1">
    <location>
        <begin position="110"/>
        <end position="160"/>
    </location>
</feature>
<feature type="compositionally biased region" description="Acidic residues" evidence="1">
    <location>
        <begin position="131"/>
        <end position="152"/>
    </location>
</feature>
<dbReference type="RefSeq" id="WP_142985076.1">
    <property type="nucleotide sequence ID" value="NZ_FXTD01000001.1"/>
</dbReference>
<keyword evidence="5" id="KW-1185">Reference proteome</keyword>
<proteinExistence type="predicted"/>
<keyword evidence="2" id="KW-0812">Transmembrane</keyword>
<sequence>MFPFDEDDEGEVSFGESSDAEREMTPEIPKAPSVKSFDDDGDFSAAGDVDGGTLRAFVVAVIYANVAVLFVSLGPLVWFFEGWSRIGIGLTVGGLLAGVRTYQTYRSWDRSRGDDEVGDAAAAEPERVTDGDGETADFDDDGDVADDPDDADADRPAPEP</sequence>
<name>A0A521AFY1_9EURY</name>
<dbReference type="EMBL" id="FXTD01000001">
    <property type="protein sequence ID" value="SMO33696.1"/>
    <property type="molecule type" value="Genomic_DNA"/>
</dbReference>
<evidence type="ECO:0000256" key="1">
    <source>
        <dbReference type="SAM" id="MobiDB-lite"/>
    </source>
</evidence>
<feature type="transmembrane region" description="Helical" evidence="2">
    <location>
        <begin position="56"/>
        <end position="80"/>
    </location>
</feature>
<feature type="domain" description="DUF7322" evidence="3">
    <location>
        <begin position="48"/>
        <end position="107"/>
    </location>
</feature>
<evidence type="ECO:0000256" key="2">
    <source>
        <dbReference type="SAM" id="Phobius"/>
    </source>
</evidence>
<gene>
    <name evidence="4" type="ORF">SAMN06264867_101124</name>
</gene>
<evidence type="ECO:0000313" key="5">
    <source>
        <dbReference type="Proteomes" id="UP000319712"/>
    </source>
</evidence>
<accession>A0A521AFY1</accession>
<keyword evidence="2" id="KW-0472">Membrane</keyword>
<dbReference type="Pfam" id="PF24008">
    <property type="entry name" value="DUF7322"/>
    <property type="match status" value="1"/>
</dbReference>
<feature type="compositionally biased region" description="Acidic residues" evidence="1">
    <location>
        <begin position="1"/>
        <end position="11"/>
    </location>
</feature>
<organism evidence="4 5">
    <name type="scientific">Halorubrum cibi</name>
    <dbReference type="NCBI Taxonomy" id="413815"/>
    <lineage>
        <taxon>Archaea</taxon>
        <taxon>Methanobacteriati</taxon>
        <taxon>Methanobacteriota</taxon>
        <taxon>Stenosarchaea group</taxon>
        <taxon>Halobacteria</taxon>
        <taxon>Halobacteriales</taxon>
        <taxon>Haloferacaceae</taxon>
        <taxon>Halorubrum</taxon>
    </lineage>
</organism>
<dbReference type="OrthoDB" id="330633at2157"/>
<dbReference type="InterPro" id="IPR055746">
    <property type="entry name" value="DUF7322"/>
</dbReference>
<evidence type="ECO:0000259" key="3">
    <source>
        <dbReference type="Pfam" id="PF24008"/>
    </source>
</evidence>
<protein>
    <recommendedName>
        <fullName evidence="3">DUF7322 domain-containing protein</fullName>
    </recommendedName>
</protein>
<keyword evidence="2" id="KW-1133">Transmembrane helix</keyword>
<dbReference type="AlphaFoldDB" id="A0A521AFY1"/>
<dbReference type="Proteomes" id="UP000319712">
    <property type="component" value="Unassembled WGS sequence"/>
</dbReference>
<reference evidence="4 5" key="1">
    <citation type="submission" date="2017-05" db="EMBL/GenBank/DDBJ databases">
        <authorList>
            <person name="Varghese N."/>
            <person name="Submissions S."/>
        </authorList>
    </citation>
    <scope>NUCLEOTIDE SEQUENCE [LARGE SCALE GENOMIC DNA]</scope>
    <source>
        <strain evidence="4 5">DSM 19504</strain>
    </source>
</reference>
<evidence type="ECO:0000313" key="4">
    <source>
        <dbReference type="EMBL" id="SMO33696.1"/>
    </source>
</evidence>
<feature type="region of interest" description="Disordered" evidence="1">
    <location>
        <begin position="1"/>
        <end position="36"/>
    </location>
</feature>